<gene>
    <name evidence="2" type="ORF">SFOMI_3634</name>
</gene>
<dbReference type="GO" id="GO:0016747">
    <property type="term" value="F:acyltransferase activity, transferring groups other than amino-acyl groups"/>
    <property type="evidence" value="ECO:0007669"/>
    <property type="project" value="InterPro"/>
</dbReference>
<sequence>MPAEPGRSILWGMIETERLRLRPYTLADFAPYCAMWSDMDLMRHIGGVAPSPEDAWNRILRYEGHWSLLGYGIFAVIEKASGRYVGETGLADFHRGLGDDFDEAGEAAWIFSSEVHGRGYAFEAARAAHDWYARRKDAGRTVCLIDPANEPSLRLAARLGYAPFREAVYKGRTAVMLEKSSA</sequence>
<name>A0A292ZJN4_SPHSA</name>
<keyword evidence="2" id="KW-0067">ATP-binding</keyword>
<proteinExistence type="predicted"/>
<reference evidence="2 3" key="2">
    <citation type="journal article" date="2013" name="Environ. Sci. Technol.">
        <title>The 4-tert-butylphenol-utilizing bacterium Sphingobium fuliginis OMI can degrade bisphenols via phenolic ring hydroxylation and meta-cleavage pathway.</title>
        <authorList>
            <person name="Ogata Y."/>
            <person name="Goda S."/>
            <person name="Toyama T."/>
            <person name="Sei K."/>
            <person name="Ike M."/>
        </authorList>
    </citation>
    <scope>NUCLEOTIDE SEQUENCE [LARGE SCALE GENOMIC DNA]</scope>
    <source>
        <strain evidence="2 3">OMI</strain>
    </source>
</reference>
<evidence type="ECO:0000259" key="1">
    <source>
        <dbReference type="PROSITE" id="PS51186"/>
    </source>
</evidence>
<evidence type="ECO:0000313" key="3">
    <source>
        <dbReference type="Proteomes" id="UP000221538"/>
    </source>
</evidence>
<organism evidence="2 3">
    <name type="scientific">Sphingobium fuliginis (strain ATCC 27551)</name>
    <dbReference type="NCBI Taxonomy" id="336203"/>
    <lineage>
        <taxon>Bacteria</taxon>
        <taxon>Pseudomonadati</taxon>
        <taxon>Pseudomonadota</taxon>
        <taxon>Alphaproteobacteria</taxon>
        <taxon>Sphingomonadales</taxon>
        <taxon>Sphingomonadaceae</taxon>
        <taxon>Sphingobium</taxon>
    </lineage>
</organism>
<dbReference type="InterPro" id="IPR016181">
    <property type="entry name" value="Acyl_CoA_acyltransferase"/>
</dbReference>
<feature type="domain" description="N-acetyltransferase" evidence="1">
    <location>
        <begin position="19"/>
        <end position="182"/>
    </location>
</feature>
<dbReference type="InterPro" id="IPR000182">
    <property type="entry name" value="GNAT_dom"/>
</dbReference>
<dbReference type="PANTHER" id="PTHR43792:SF16">
    <property type="entry name" value="N-ACETYLTRANSFERASE DOMAIN-CONTAINING PROTEIN"/>
    <property type="match status" value="1"/>
</dbReference>
<accession>A0A292ZJN4</accession>
<dbReference type="SUPFAM" id="SSF55729">
    <property type="entry name" value="Acyl-CoA N-acyltransferases (Nat)"/>
    <property type="match status" value="1"/>
</dbReference>
<dbReference type="GO" id="GO:0004386">
    <property type="term" value="F:helicase activity"/>
    <property type="evidence" value="ECO:0007669"/>
    <property type="project" value="UniProtKB-KW"/>
</dbReference>
<dbReference type="InterPro" id="IPR051531">
    <property type="entry name" value="N-acetyltransferase"/>
</dbReference>
<dbReference type="Pfam" id="PF13302">
    <property type="entry name" value="Acetyltransf_3"/>
    <property type="match status" value="1"/>
</dbReference>
<evidence type="ECO:0000313" key="2">
    <source>
        <dbReference type="EMBL" id="GAY23070.1"/>
    </source>
</evidence>
<reference evidence="2 3" key="1">
    <citation type="journal article" date="2013" name="Biodegradation">
        <title>Occurrence of 4-tert-butylphenol (4-t-BP) biodegradation in an aquatic sample caused by the presence of Spirodela polyrrhiza and isolation of a 4-t-BP-utilizing bacterium.</title>
        <authorList>
            <person name="Ogata Y."/>
            <person name="Toyama T."/>
            <person name="Yu N."/>
            <person name="Wang X."/>
            <person name="Sei K."/>
            <person name="Ike M."/>
        </authorList>
    </citation>
    <scope>NUCLEOTIDE SEQUENCE [LARGE SCALE GENOMIC DNA]</scope>
    <source>
        <strain evidence="2 3">OMI</strain>
    </source>
</reference>
<dbReference type="Gene3D" id="3.40.630.30">
    <property type="match status" value="1"/>
</dbReference>
<keyword evidence="2" id="KW-0347">Helicase</keyword>
<dbReference type="Proteomes" id="UP000221538">
    <property type="component" value="Unassembled WGS sequence"/>
</dbReference>
<keyword evidence="2" id="KW-0547">Nucleotide-binding</keyword>
<keyword evidence="2" id="KW-0378">Hydrolase</keyword>
<dbReference type="AlphaFoldDB" id="A0A292ZJN4"/>
<protein>
    <submittedName>
        <fullName evidence="2">Protein export cytoplasm protein SecA ATPase RNA helicase</fullName>
    </submittedName>
</protein>
<comment type="caution">
    <text evidence="2">The sequence shown here is derived from an EMBL/GenBank/DDBJ whole genome shotgun (WGS) entry which is preliminary data.</text>
</comment>
<dbReference type="PANTHER" id="PTHR43792">
    <property type="entry name" value="GNAT FAMILY, PUTATIVE (AFU_ORTHOLOGUE AFUA_3G00765)-RELATED-RELATED"/>
    <property type="match status" value="1"/>
</dbReference>
<dbReference type="EMBL" id="BEWI01000032">
    <property type="protein sequence ID" value="GAY23070.1"/>
    <property type="molecule type" value="Genomic_DNA"/>
</dbReference>
<dbReference type="RefSeq" id="WP_244968646.1">
    <property type="nucleotide sequence ID" value="NZ_BATN01000015.1"/>
</dbReference>
<dbReference type="PROSITE" id="PS51186">
    <property type="entry name" value="GNAT"/>
    <property type="match status" value="1"/>
</dbReference>